<evidence type="ECO:0000313" key="5">
    <source>
        <dbReference type="Proteomes" id="UP000233551"/>
    </source>
</evidence>
<dbReference type="EMBL" id="MTKT01002512">
    <property type="protein sequence ID" value="OWM77797.1"/>
    <property type="molecule type" value="Genomic_DNA"/>
</dbReference>
<reference evidence="3 5" key="3">
    <citation type="submission" date="2017-11" db="EMBL/GenBank/DDBJ databases">
        <title>De-novo sequencing of pomegranate (Punica granatum L.) genome.</title>
        <authorList>
            <person name="Akparov Z."/>
            <person name="Amiraslanov A."/>
            <person name="Hajiyeva S."/>
            <person name="Abbasov M."/>
            <person name="Kaur K."/>
            <person name="Hamwieh A."/>
            <person name="Solovyev V."/>
            <person name="Salamov A."/>
            <person name="Braich B."/>
            <person name="Kosarev P."/>
            <person name="Mahmoud A."/>
            <person name="Hajiyev E."/>
            <person name="Babayeva S."/>
            <person name="Izzatullayeva V."/>
            <person name="Mammadov A."/>
            <person name="Mammadov A."/>
            <person name="Sharifova S."/>
            <person name="Ojaghi J."/>
            <person name="Eynullazada K."/>
            <person name="Bayramov B."/>
            <person name="Abdulazimova A."/>
            <person name="Shahmuradov I."/>
        </authorList>
    </citation>
    <scope>NUCLEOTIDE SEQUENCE [LARGE SCALE GENOMIC DNA]</scope>
    <source>
        <strain evidence="3">AG2017</strain>
        <strain evidence="5">cv. AG2017</strain>
        <tissue evidence="3">Leaf</tissue>
    </source>
</reference>
<name>A0A218WYB9_PUNGR</name>
<accession>A0A218WYB9</accession>
<comment type="caution">
    <text evidence="2">The sequence shown here is derived from an EMBL/GenBank/DDBJ whole genome shotgun (WGS) entry which is preliminary data.</text>
</comment>
<feature type="region of interest" description="Disordered" evidence="1">
    <location>
        <begin position="1"/>
        <end position="22"/>
    </location>
</feature>
<organism evidence="2 4">
    <name type="scientific">Punica granatum</name>
    <name type="common">Pomegranate</name>
    <dbReference type="NCBI Taxonomy" id="22663"/>
    <lineage>
        <taxon>Eukaryota</taxon>
        <taxon>Viridiplantae</taxon>
        <taxon>Streptophyta</taxon>
        <taxon>Embryophyta</taxon>
        <taxon>Tracheophyta</taxon>
        <taxon>Spermatophyta</taxon>
        <taxon>Magnoliopsida</taxon>
        <taxon>eudicotyledons</taxon>
        <taxon>Gunneridae</taxon>
        <taxon>Pentapetalae</taxon>
        <taxon>rosids</taxon>
        <taxon>malvids</taxon>
        <taxon>Myrtales</taxon>
        <taxon>Lythraceae</taxon>
        <taxon>Punica</taxon>
    </lineage>
</organism>
<feature type="compositionally biased region" description="Basic and acidic residues" evidence="1">
    <location>
        <begin position="7"/>
        <end position="22"/>
    </location>
</feature>
<evidence type="ECO:0000256" key="1">
    <source>
        <dbReference type="SAM" id="MobiDB-lite"/>
    </source>
</evidence>
<protein>
    <submittedName>
        <fullName evidence="2">Uncharacterized protein</fullName>
    </submittedName>
</protein>
<evidence type="ECO:0000313" key="2">
    <source>
        <dbReference type="EMBL" id="OWM77797.1"/>
    </source>
</evidence>
<dbReference type="Proteomes" id="UP000233551">
    <property type="component" value="Unassembled WGS sequence"/>
</dbReference>
<dbReference type="EMBL" id="PGOL01000465">
    <property type="protein sequence ID" value="PKI70275.1"/>
    <property type="molecule type" value="Genomic_DNA"/>
</dbReference>
<dbReference type="Proteomes" id="UP000197138">
    <property type="component" value="Unassembled WGS sequence"/>
</dbReference>
<keyword evidence="5" id="KW-1185">Reference proteome</keyword>
<evidence type="ECO:0000313" key="4">
    <source>
        <dbReference type="Proteomes" id="UP000197138"/>
    </source>
</evidence>
<proteinExistence type="predicted"/>
<gene>
    <name evidence="2" type="ORF">CDL15_Pgr017496</name>
    <name evidence="3" type="ORF">CRG98_009352</name>
</gene>
<reference evidence="4" key="1">
    <citation type="journal article" date="2017" name="Plant J.">
        <title>The pomegranate (Punica granatum L.) genome and the genomics of punicalagin biosynthesis.</title>
        <authorList>
            <person name="Qin G."/>
            <person name="Xu C."/>
            <person name="Ming R."/>
            <person name="Tang H."/>
            <person name="Guyot R."/>
            <person name="Kramer E.M."/>
            <person name="Hu Y."/>
            <person name="Yi X."/>
            <person name="Qi Y."/>
            <person name="Xu X."/>
            <person name="Gao Z."/>
            <person name="Pan H."/>
            <person name="Jian J."/>
            <person name="Tian Y."/>
            <person name="Yue Z."/>
            <person name="Xu Y."/>
        </authorList>
    </citation>
    <scope>NUCLEOTIDE SEQUENCE [LARGE SCALE GENOMIC DNA]</scope>
    <source>
        <strain evidence="4">cv. Dabenzi</strain>
    </source>
</reference>
<sequence length="85" mass="9787">MYRSSRLRLEPTDEGEDPGKRKLEAFPVSWGSSLSWEWPMSVSSEMRARVRTSCGFEEREASCGCCHRLPGCENELRKSVRTRMS</sequence>
<evidence type="ECO:0000313" key="3">
    <source>
        <dbReference type="EMBL" id="PKI70275.1"/>
    </source>
</evidence>
<reference evidence="2" key="2">
    <citation type="submission" date="2017-06" db="EMBL/GenBank/DDBJ databases">
        <title>The pomegranate genome and the genomics of punicalagin biosynthesis.</title>
        <authorList>
            <person name="Xu C."/>
        </authorList>
    </citation>
    <scope>NUCLEOTIDE SEQUENCE [LARGE SCALE GENOMIC DNA]</scope>
    <source>
        <tissue evidence="2">Fresh leaf</tissue>
    </source>
</reference>
<dbReference type="AlphaFoldDB" id="A0A218WYB9"/>